<evidence type="ECO:0000313" key="4">
    <source>
        <dbReference type="Proteomes" id="UP000000673"/>
    </source>
</evidence>
<dbReference type="VEuPathDB" id="VectorBase:ADAC007966"/>
<feature type="region of interest" description="Disordered" evidence="1">
    <location>
        <begin position="28"/>
        <end position="47"/>
    </location>
</feature>
<sequence>MAGEQEPARDVEHELALPLGEVRALADQRGRARVQDTVRDDPPEPVEDMALSAPLQWWVEPLQSQAQALVVLEGLAMLEELVRQDKQRHQSL</sequence>
<dbReference type="AlphaFoldDB" id="W5J8Y0"/>
<evidence type="ECO:0000313" key="3">
    <source>
        <dbReference type="EnsemblMetazoa" id="ADAC007966-PA"/>
    </source>
</evidence>
<reference evidence="3" key="4">
    <citation type="submission" date="2015-06" db="UniProtKB">
        <authorList>
            <consortium name="EnsemblMetazoa"/>
        </authorList>
    </citation>
    <scope>IDENTIFICATION</scope>
</reference>
<dbReference type="EMBL" id="ADMH02001933">
    <property type="protein sequence ID" value="ETN60416.1"/>
    <property type="molecule type" value="Genomic_DNA"/>
</dbReference>
<reference evidence="2" key="3">
    <citation type="journal article" date="2013" name="Nucleic Acids Res.">
        <title>The genome of Anopheles darlingi, the main neotropical malaria vector.</title>
        <authorList>
            <person name="Marinotti O."/>
            <person name="Cerqueira G.C."/>
            <person name="de Almeida L.G."/>
            <person name="Ferro M.I."/>
            <person name="Loreto E.L."/>
            <person name="Zaha A."/>
            <person name="Teixeira S.M."/>
            <person name="Wespiser A.R."/>
            <person name="Almeida E Silva A."/>
            <person name="Schlindwein A.D."/>
            <person name="Pacheco A.C."/>
            <person name="Silva A.L."/>
            <person name="Graveley B.R."/>
            <person name="Walenz B.P."/>
            <person name="Lima Bde A."/>
            <person name="Ribeiro C.A."/>
            <person name="Nunes-Silva C.G."/>
            <person name="de Carvalho C.R."/>
            <person name="Soares C.M."/>
            <person name="de Menezes C.B."/>
            <person name="Matiolli C."/>
            <person name="Caffrey D."/>
            <person name="Araujo D.A."/>
            <person name="de Oliveira D.M."/>
            <person name="Golenbock D."/>
            <person name="Grisard E.C."/>
            <person name="Fantinatti-Garboggini F."/>
            <person name="de Carvalho F.M."/>
            <person name="Barcellos F.G."/>
            <person name="Prosdocimi F."/>
            <person name="May G."/>
            <person name="Azevedo Junior G.M."/>
            <person name="Guimaraes G.M."/>
            <person name="Goldman G.H."/>
            <person name="Padilha I.Q."/>
            <person name="Batista Jda S."/>
            <person name="Ferro J.A."/>
            <person name="Ribeiro J.M."/>
            <person name="Fietto J.L."/>
            <person name="Dabbas K.M."/>
            <person name="Cerdeira L."/>
            <person name="Agnez-Lima L.F."/>
            <person name="Brocchi M."/>
            <person name="de Carvalho M.O."/>
            <person name="Teixeira Mde M."/>
            <person name="Diniz Maia Mde M."/>
            <person name="Goldman M.H."/>
            <person name="Cruz Schneider M.P."/>
            <person name="Felipe M.S."/>
            <person name="Hungria M."/>
            <person name="Nicolas M.F."/>
            <person name="Pereira M."/>
            <person name="Montes M.A."/>
            <person name="Cantao M.E."/>
            <person name="Vincentz M."/>
            <person name="Rafael M.S."/>
            <person name="Silverman N."/>
            <person name="Stoco P.H."/>
            <person name="Souza R.C."/>
            <person name="Vicentini R."/>
            <person name="Gazzinelli R.T."/>
            <person name="Neves Rde O."/>
            <person name="Silva R."/>
            <person name="Astolfi-Filho S."/>
            <person name="Maciel T.E."/>
            <person name="Urmenyi T.P."/>
            <person name="Tadei W.P."/>
            <person name="Camargo E.P."/>
            <person name="de Vasconcelos A.T."/>
        </authorList>
    </citation>
    <scope>NUCLEOTIDE SEQUENCE</scope>
</reference>
<name>W5J8Y0_ANODA</name>
<organism evidence="2">
    <name type="scientific">Anopheles darlingi</name>
    <name type="common">Mosquito</name>
    <dbReference type="NCBI Taxonomy" id="43151"/>
    <lineage>
        <taxon>Eukaryota</taxon>
        <taxon>Metazoa</taxon>
        <taxon>Ecdysozoa</taxon>
        <taxon>Arthropoda</taxon>
        <taxon>Hexapoda</taxon>
        <taxon>Insecta</taxon>
        <taxon>Pterygota</taxon>
        <taxon>Neoptera</taxon>
        <taxon>Endopterygota</taxon>
        <taxon>Diptera</taxon>
        <taxon>Nematocera</taxon>
        <taxon>Culicoidea</taxon>
        <taxon>Culicidae</taxon>
        <taxon>Anophelinae</taxon>
        <taxon>Anopheles</taxon>
    </lineage>
</organism>
<evidence type="ECO:0000256" key="1">
    <source>
        <dbReference type="SAM" id="MobiDB-lite"/>
    </source>
</evidence>
<evidence type="ECO:0000313" key="2">
    <source>
        <dbReference type="EMBL" id="ETN60416.1"/>
    </source>
</evidence>
<dbReference type="Proteomes" id="UP000000673">
    <property type="component" value="Unassembled WGS sequence"/>
</dbReference>
<dbReference type="EnsemblMetazoa" id="ADAC007966-RA">
    <property type="protein sequence ID" value="ADAC007966-PA"/>
    <property type="gene ID" value="ADAC007966"/>
</dbReference>
<dbReference type="VEuPathDB" id="VectorBase:ADAR2_006027"/>
<reference evidence="2 4" key="1">
    <citation type="journal article" date="2010" name="BMC Genomics">
        <title>Combination of measures distinguishes pre-miRNAs from other stem-loops in the genome of the newly sequenced Anopheles darlingi.</title>
        <authorList>
            <person name="Mendes N.D."/>
            <person name="Freitas A.T."/>
            <person name="Vasconcelos A.T."/>
            <person name="Sagot M.F."/>
        </authorList>
    </citation>
    <scope>NUCLEOTIDE SEQUENCE</scope>
</reference>
<gene>
    <name evidence="2" type="ORF">AND_007966</name>
</gene>
<reference evidence="2" key="2">
    <citation type="submission" date="2010-05" db="EMBL/GenBank/DDBJ databases">
        <authorList>
            <person name="Almeida L.G."/>
            <person name="Nicolas M.F."/>
            <person name="Souza R.C."/>
            <person name="Vasconcelos A.T.R."/>
        </authorList>
    </citation>
    <scope>NUCLEOTIDE SEQUENCE</scope>
</reference>
<proteinExistence type="predicted"/>
<protein>
    <submittedName>
        <fullName evidence="2 3">Uncharacterized protein</fullName>
    </submittedName>
</protein>
<accession>W5J8Y0</accession>
<dbReference type="HOGENOM" id="CLU_2415100_0_0_1"/>
<feature type="compositionally biased region" description="Basic and acidic residues" evidence="1">
    <location>
        <begin position="28"/>
        <end position="42"/>
    </location>
</feature>
<keyword evidence="4" id="KW-1185">Reference proteome</keyword>